<dbReference type="GO" id="GO:0005634">
    <property type="term" value="C:nucleus"/>
    <property type="evidence" value="ECO:0007669"/>
    <property type="project" value="UniProtKB-ARBA"/>
</dbReference>
<dbReference type="InterPro" id="IPR021109">
    <property type="entry name" value="Peptidase_aspartic_dom_sf"/>
</dbReference>
<dbReference type="InterPro" id="IPR043128">
    <property type="entry name" value="Rev_trsase/Diguanyl_cyclase"/>
</dbReference>
<dbReference type="InterPro" id="IPR001584">
    <property type="entry name" value="Integrase_cat-core"/>
</dbReference>
<dbReference type="FunFam" id="3.10.20.370:FF:000001">
    <property type="entry name" value="Retrovirus-related Pol polyprotein from transposon 17.6-like protein"/>
    <property type="match status" value="1"/>
</dbReference>
<feature type="domain" description="Integrase catalytic" evidence="9">
    <location>
        <begin position="662"/>
        <end position="831"/>
    </location>
</feature>
<dbReference type="PROSITE" id="PS50878">
    <property type="entry name" value="RT_POL"/>
    <property type="match status" value="1"/>
</dbReference>
<dbReference type="Gene3D" id="3.30.70.270">
    <property type="match status" value="2"/>
</dbReference>
<proteinExistence type="predicted"/>
<dbReference type="Gene3D" id="3.10.10.10">
    <property type="entry name" value="HIV Type 1 Reverse Transcriptase, subunit A, domain 1"/>
    <property type="match status" value="1"/>
</dbReference>
<dbReference type="SUPFAM" id="SSF50630">
    <property type="entry name" value="Acid proteases"/>
    <property type="match status" value="1"/>
</dbReference>
<dbReference type="InterPro" id="IPR050951">
    <property type="entry name" value="Retrovirus_Pol_polyprotein"/>
</dbReference>
<name>A0A0R0LUT6_9MICR</name>
<keyword evidence="5" id="KW-0255">Endonuclease</keyword>
<evidence type="ECO:0000256" key="4">
    <source>
        <dbReference type="ARBA" id="ARBA00022722"/>
    </source>
</evidence>
<gene>
    <name evidence="10" type="ORF">M153_14120002843</name>
</gene>
<sequence length="905" mass="105110">CLFRPKIHFEKIAEPINTLIDSGASLSVISEKLSIKLNLRRKKAKTAKSVILADGKEIVLVEKTSLTAYNPNNREKIILKIYIMSNLAEELILGQDSLKKLKIQLSYEPDSITVLNKNMTNYNLIDLRKPELLNKNNAKLSELLENYKKKIQSENPIKNVKMKIELTSEVVPKQKLYPIAAQKEVLMKKEISELEEKGIIVESQSHYGAPSFTKIKSDGTARLLVDYRLLNKITKEIQSYFPSIDDAFHKMVNATLFSKIDLRKGFYQIEIDSSSQEYTGFTTPMGKFHFTRTPFGLVNAPKFFQNTLTQILRHVPNTAIFVDDIIAFSTTEEEHLETLNTILEKFSDKNVIINLEKSEFMKEKISYLGFTLEKNKYQPDQDRLKDFREWRTPKNRTELQKILGTINWYRKYIKDCSSRLSHLYQKLEGKTNKVEITPEEMKEINIIYDELKKDAELYFPDLNKTFYLNTDASEDGIGAILYQDQGIIGHFSRKLKGAQKNYSVTEKELLAVKLSVEHFRKWLIGSKIQVLTDNKNLIGSNFDYDKKTARWKAELSEYNIQYKHISGAENCVADTLSRKSDKEFQITAFKNNENLKDKLRMLTEFHITYGHPGIETTYHTIKIEHPNLPNTKALIREQIKRCDLCQKNKHSKHYGKLTGKISTSQPLKDICIDIFGPFSTNEYINNNAYEMAYIILIVDRSTRITKTAITDDTSSANIAKIFEEKWLNQFKKPTSILSDQGKSFIGTEFQTLLKKYKIKHRMTSTYNPTGNSIVERQNQTVAAILRIYKGWDLNLIQTVLDNRFNKTYHSSIRDIPERTTNKPEIYTAERKNNNKKNKNRVSHKYKIEDLILLKNFKKTKKTDSLFIGPFTICDVSEDNQRVKLKSNEIEEWHNIKNIKPYWPLL</sequence>
<dbReference type="PANTHER" id="PTHR37984">
    <property type="entry name" value="PROTEIN CBG26694"/>
    <property type="match status" value="1"/>
</dbReference>
<dbReference type="SUPFAM" id="SSF53098">
    <property type="entry name" value="Ribonuclease H-like"/>
    <property type="match status" value="1"/>
</dbReference>
<dbReference type="Pfam" id="PF00078">
    <property type="entry name" value="RVT_1"/>
    <property type="match status" value="1"/>
</dbReference>
<dbReference type="Gene3D" id="3.30.420.10">
    <property type="entry name" value="Ribonuclease H-like superfamily/Ribonuclease H"/>
    <property type="match status" value="1"/>
</dbReference>
<dbReference type="InterPro" id="IPR041588">
    <property type="entry name" value="Integrase_H2C2"/>
</dbReference>
<evidence type="ECO:0000256" key="3">
    <source>
        <dbReference type="ARBA" id="ARBA00022695"/>
    </source>
</evidence>
<keyword evidence="2" id="KW-0808">Transferase</keyword>
<evidence type="ECO:0000256" key="1">
    <source>
        <dbReference type="ARBA" id="ARBA00012493"/>
    </source>
</evidence>
<organism evidence="10 11">
    <name type="scientific">Pseudoloma neurophilia</name>
    <dbReference type="NCBI Taxonomy" id="146866"/>
    <lineage>
        <taxon>Eukaryota</taxon>
        <taxon>Fungi</taxon>
        <taxon>Fungi incertae sedis</taxon>
        <taxon>Microsporidia</taxon>
        <taxon>Pseudoloma</taxon>
    </lineage>
</organism>
<dbReference type="GO" id="GO:0003964">
    <property type="term" value="F:RNA-directed DNA polymerase activity"/>
    <property type="evidence" value="ECO:0007669"/>
    <property type="project" value="UniProtKB-KW"/>
</dbReference>
<keyword evidence="6" id="KW-0378">Hydrolase</keyword>
<dbReference type="GO" id="GO:0003676">
    <property type="term" value="F:nucleic acid binding"/>
    <property type="evidence" value="ECO:0007669"/>
    <property type="project" value="InterPro"/>
</dbReference>
<dbReference type="PROSITE" id="PS50994">
    <property type="entry name" value="INTEGRASE"/>
    <property type="match status" value="1"/>
</dbReference>
<keyword evidence="4" id="KW-0540">Nuclease</keyword>
<dbReference type="CDD" id="cd00303">
    <property type="entry name" value="retropepsin_like"/>
    <property type="match status" value="1"/>
</dbReference>
<dbReference type="AlphaFoldDB" id="A0A0R0LUT6"/>
<dbReference type="CDD" id="cd09274">
    <property type="entry name" value="RNase_HI_RT_Ty3"/>
    <property type="match status" value="1"/>
</dbReference>
<evidence type="ECO:0000313" key="10">
    <source>
        <dbReference type="EMBL" id="KRH93149.1"/>
    </source>
</evidence>
<dbReference type="Pfam" id="PF17917">
    <property type="entry name" value="RT_RNaseH"/>
    <property type="match status" value="1"/>
</dbReference>
<evidence type="ECO:0000256" key="6">
    <source>
        <dbReference type="ARBA" id="ARBA00022801"/>
    </source>
</evidence>
<dbReference type="EC" id="2.7.7.49" evidence="1"/>
<dbReference type="VEuPathDB" id="MicrosporidiaDB:M153_14120002843"/>
<dbReference type="Pfam" id="PF17921">
    <property type="entry name" value="Integrase_H2C2"/>
    <property type="match status" value="1"/>
</dbReference>
<dbReference type="OrthoDB" id="6752380at2759"/>
<dbReference type="Pfam" id="PF00665">
    <property type="entry name" value="rve"/>
    <property type="match status" value="1"/>
</dbReference>
<dbReference type="CDD" id="cd01647">
    <property type="entry name" value="RT_LTR"/>
    <property type="match status" value="1"/>
</dbReference>
<keyword evidence="7" id="KW-0695">RNA-directed DNA polymerase</keyword>
<keyword evidence="3" id="KW-0548">Nucleotidyltransferase</keyword>
<dbReference type="Gene3D" id="2.40.70.10">
    <property type="entry name" value="Acid Proteases"/>
    <property type="match status" value="1"/>
</dbReference>
<evidence type="ECO:0000256" key="5">
    <source>
        <dbReference type="ARBA" id="ARBA00022759"/>
    </source>
</evidence>
<evidence type="ECO:0000256" key="7">
    <source>
        <dbReference type="ARBA" id="ARBA00022918"/>
    </source>
</evidence>
<protein>
    <recommendedName>
        <fullName evidence="1">RNA-directed DNA polymerase</fullName>
        <ecNumber evidence="1">2.7.7.49</ecNumber>
    </recommendedName>
</protein>
<dbReference type="InterPro" id="IPR041373">
    <property type="entry name" value="RT_RNaseH"/>
</dbReference>
<dbReference type="PANTHER" id="PTHR37984:SF5">
    <property type="entry name" value="PROTEIN NYNRIN-LIKE"/>
    <property type="match status" value="1"/>
</dbReference>
<dbReference type="GO" id="GO:0015074">
    <property type="term" value="P:DNA integration"/>
    <property type="evidence" value="ECO:0007669"/>
    <property type="project" value="InterPro"/>
</dbReference>
<dbReference type="InterPro" id="IPR043502">
    <property type="entry name" value="DNA/RNA_pol_sf"/>
</dbReference>
<evidence type="ECO:0000259" key="9">
    <source>
        <dbReference type="PROSITE" id="PS50994"/>
    </source>
</evidence>
<accession>A0A0R0LUT6</accession>
<evidence type="ECO:0000256" key="2">
    <source>
        <dbReference type="ARBA" id="ARBA00022679"/>
    </source>
</evidence>
<feature type="non-terminal residue" evidence="10">
    <location>
        <position position="1"/>
    </location>
</feature>
<dbReference type="GO" id="GO:0004519">
    <property type="term" value="F:endonuclease activity"/>
    <property type="evidence" value="ECO:0007669"/>
    <property type="project" value="UniProtKB-KW"/>
</dbReference>
<dbReference type="Pfam" id="PF13975">
    <property type="entry name" value="gag-asp_proteas"/>
    <property type="match status" value="1"/>
</dbReference>
<dbReference type="InterPro" id="IPR012337">
    <property type="entry name" value="RNaseH-like_sf"/>
</dbReference>
<feature type="domain" description="Reverse transcriptase" evidence="8">
    <location>
        <begin position="195"/>
        <end position="372"/>
    </location>
</feature>
<dbReference type="InterPro" id="IPR036397">
    <property type="entry name" value="RNaseH_sf"/>
</dbReference>
<dbReference type="Gene3D" id="1.10.340.70">
    <property type="match status" value="1"/>
</dbReference>
<dbReference type="EMBL" id="LGUB01000468">
    <property type="protein sequence ID" value="KRH93149.1"/>
    <property type="molecule type" value="Genomic_DNA"/>
</dbReference>
<dbReference type="SUPFAM" id="SSF56672">
    <property type="entry name" value="DNA/RNA polymerases"/>
    <property type="match status" value="1"/>
</dbReference>
<comment type="caution">
    <text evidence="10">The sequence shown here is derived from an EMBL/GenBank/DDBJ whole genome shotgun (WGS) entry which is preliminary data.</text>
</comment>
<dbReference type="Proteomes" id="UP000051530">
    <property type="component" value="Unassembled WGS sequence"/>
</dbReference>
<dbReference type="Gene3D" id="3.10.20.370">
    <property type="match status" value="1"/>
</dbReference>
<evidence type="ECO:0000313" key="11">
    <source>
        <dbReference type="Proteomes" id="UP000051530"/>
    </source>
</evidence>
<dbReference type="GO" id="GO:0016787">
    <property type="term" value="F:hydrolase activity"/>
    <property type="evidence" value="ECO:0007669"/>
    <property type="project" value="UniProtKB-KW"/>
</dbReference>
<evidence type="ECO:0000259" key="8">
    <source>
        <dbReference type="PROSITE" id="PS50878"/>
    </source>
</evidence>
<keyword evidence="11" id="KW-1185">Reference proteome</keyword>
<dbReference type="InterPro" id="IPR000477">
    <property type="entry name" value="RT_dom"/>
</dbReference>
<reference evidence="10 11" key="1">
    <citation type="submission" date="2015-07" db="EMBL/GenBank/DDBJ databases">
        <title>The genome of Pseudoloma neurophilia, a relevant intracellular parasite of the zebrafish.</title>
        <authorList>
            <person name="Ndikumana S."/>
            <person name="Pelin A."/>
            <person name="Sanders J."/>
            <person name="Corradi N."/>
        </authorList>
    </citation>
    <scope>NUCLEOTIDE SEQUENCE [LARGE SCALE GENOMIC DNA]</scope>
    <source>
        <strain evidence="10 11">MK1</strain>
    </source>
</reference>